<gene>
    <name evidence="1" type="ORF">V1478_008286</name>
</gene>
<evidence type="ECO:0000313" key="2">
    <source>
        <dbReference type="Proteomes" id="UP001607302"/>
    </source>
</evidence>
<organism evidence="1 2">
    <name type="scientific">Vespula squamosa</name>
    <name type="common">Southern yellow jacket</name>
    <name type="synonym">Wasp</name>
    <dbReference type="NCBI Taxonomy" id="30214"/>
    <lineage>
        <taxon>Eukaryota</taxon>
        <taxon>Metazoa</taxon>
        <taxon>Ecdysozoa</taxon>
        <taxon>Arthropoda</taxon>
        <taxon>Hexapoda</taxon>
        <taxon>Insecta</taxon>
        <taxon>Pterygota</taxon>
        <taxon>Neoptera</taxon>
        <taxon>Endopterygota</taxon>
        <taxon>Hymenoptera</taxon>
        <taxon>Apocrita</taxon>
        <taxon>Aculeata</taxon>
        <taxon>Vespoidea</taxon>
        <taxon>Vespidae</taxon>
        <taxon>Vespinae</taxon>
        <taxon>Vespula</taxon>
    </lineage>
</organism>
<dbReference type="EMBL" id="JAUDFV010000138">
    <property type="protein sequence ID" value="KAL2725613.1"/>
    <property type="molecule type" value="Genomic_DNA"/>
</dbReference>
<reference evidence="1 2" key="1">
    <citation type="journal article" date="2024" name="Ann. Entomol. Soc. Am.">
        <title>Genomic analyses of the southern and eastern yellowjacket wasps (Hymenoptera: Vespidae) reveal evolutionary signatures of social life.</title>
        <authorList>
            <person name="Catto M.A."/>
            <person name="Caine P.B."/>
            <person name="Orr S.E."/>
            <person name="Hunt B.G."/>
            <person name="Goodisman M.A.D."/>
        </authorList>
    </citation>
    <scope>NUCLEOTIDE SEQUENCE [LARGE SCALE GENOMIC DNA]</scope>
    <source>
        <strain evidence="1">233</strain>
        <tissue evidence="1">Head and thorax</tissue>
    </source>
</reference>
<evidence type="ECO:0000313" key="1">
    <source>
        <dbReference type="EMBL" id="KAL2725613.1"/>
    </source>
</evidence>
<dbReference type="Proteomes" id="UP001607302">
    <property type="component" value="Unassembled WGS sequence"/>
</dbReference>
<comment type="caution">
    <text evidence="1">The sequence shown here is derived from an EMBL/GenBank/DDBJ whole genome shotgun (WGS) entry which is preliminary data.</text>
</comment>
<keyword evidence="2" id="KW-1185">Reference proteome</keyword>
<proteinExistence type="predicted"/>
<name>A0ABD2AYC5_VESSQ</name>
<accession>A0ABD2AYC5</accession>
<sequence>MVEEEEEERGRKGREGRAAMLARVMPVRECAELVNGESSLLVVIFDANRKVRSAIEITEDGDDDEDDE</sequence>
<protein>
    <submittedName>
        <fullName evidence="1">Uncharacterized protein</fullName>
    </submittedName>
</protein>
<dbReference type="AlphaFoldDB" id="A0ABD2AYC5"/>